<dbReference type="OrthoDB" id="5817099at2759"/>
<dbReference type="Gene3D" id="1.20.1070.10">
    <property type="entry name" value="Rhodopsin 7-helix transmembrane proteins"/>
    <property type="match status" value="1"/>
</dbReference>
<dbReference type="PANTHER" id="PTHR23360:SF19">
    <property type="entry name" value="G-PROTEIN COUPLED RECEPTORS FAMILY 1 PROFILE DOMAIN-CONTAINING PROTEIN"/>
    <property type="match status" value="1"/>
</dbReference>
<keyword evidence="4 5" id="KW-0472">Membrane</keyword>
<keyword evidence="8" id="KW-1185">Reference proteome</keyword>
<accession>A0A8S1F080</accession>
<reference evidence="7 8" key="1">
    <citation type="submission" date="2020-04" db="EMBL/GenBank/DDBJ databases">
        <authorList>
            <person name="Laetsch R D."/>
            <person name="Stevens L."/>
            <person name="Kumar S."/>
            <person name="Blaxter L. M."/>
        </authorList>
    </citation>
    <scope>NUCLEOTIDE SEQUENCE [LARGE SCALE GENOMIC DNA]</scope>
</reference>
<gene>
    <name evidence="7" type="ORF">CBOVIS_LOCUS7635</name>
</gene>
<keyword evidence="3 5" id="KW-1133">Transmembrane helix</keyword>
<evidence type="ECO:0000256" key="2">
    <source>
        <dbReference type="ARBA" id="ARBA00022692"/>
    </source>
</evidence>
<organism evidence="7 8">
    <name type="scientific">Caenorhabditis bovis</name>
    <dbReference type="NCBI Taxonomy" id="2654633"/>
    <lineage>
        <taxon>Eukaryota</taxon>
        <taxon>Metazoa</taxon>
        <taxon>Ecdysozoa</taxon>
        <taxon>Nematoda</taxon>
        <taxon>Chromadorea</taxon>
        <taxon>Rhabditida</taxon>
        <taxon>Rhabditina</taxon>
        <taxon>Rhabditomorpha</taxon>
        <taxon>Rhabditoidea</taxon>
        <taxon>Rhabditidae</taxon>
        <taxon>Peloderinae</taxon>
        <taxon>Caenorhabditis</taxon>
    </lineage>
</organism>
<comment type="caution">
    <text evidence="7">The sequence shown here is derived from an EMBL/GenBank/DDBJ whole genome shotgun (WGS) entry which is preliminary data.</text>
</comment>
<sequence length="245" mass="27898">MDFAAFSNLYGLNSIYIGFGVVVLLNLPLVVYLSHHVNQRKKEIILIMALSISDLLSGAQFLLMGLVRYFFYSPEAIVMVPKFICATSFISSSYIILLQMDNLFSLIIALDRLFAILLPVKYQQLEIKSTIFLIILPFLGSLIGWMFHAILVLHQPPTWISDICFNKEKIGVKLSKGMRNLTRTVAYTTLASVFLVLIPEICYSFFEMSKKTRMSKFVKNVRFGPRRPIGTIFTIPIPNNPRNSQ</sequence>
<name>A0A8S1F080_9PELO</name>
<evidence type="ECO:0000256" key="1">
    <source>
        <dbReference type="ARBA" id="ARBA00004370"/>
    </source>
</evidence>
<feature type="transmembrane region" description="Helical" evidence="5">
    <location>
        <begin position="15"/>
        <end position="33"/>
    </location>
</feature>
<keyword evidence="2 5" id="KW-0812">Transmembrane</keyword>
<dbReference type="Proteomes" id="UP000494206">
    <property type="component" value="Unassembled WGS sequence"/>
</dbReference>
<feature type="transmembrane region" description="Helical" evidence="5">
    <location>
        <begin position="185"/>
        <end position="206"/>
    </location>
</feature>
<dbReference type="PANTHER" id="PTHR23360">
    <property type="entry name" value="G-PROTEIN COUPLED RECEPTORS FAMILY 1 PROFILE DOMAIN-CONTAINING PROTEIN-RELATED"/>
    <property type="match status" value="1"/>
</dbReference>
<dbReference type="InterPro" id="IPR017452">
    <property type="entry name" value="GPCR_Rhodpsn_7TM"/>
</dbReference>
<feature type="transmembrane region" description="Helical" evidence="5">
    <location>
        <begin position="45"/>
        <end position="71"/>
    </location>
</feature>
<proteinExistence type="predicted"/>
<comment type="subcellular location">
    <subcellularLocation>
        <location evidence="1">Membrane</location>
    </subcellularLocation>
</comment>
<dbReference type="InterPro" id="IPR047130">
    <property type="entry name" value="7TM_GPCR_Srsx_nematod"/>
</dbReference>
<dbReference type="EMBL" id="CADEPM010000004">
    <property type="protein sequence ID" value="CAB3405438.1"/>
    <property type="molecule type" value="Genomic_DNA"/>
</dbReference>
<dbReference type="GO" id="GO:0016020">
    <property type="term" value="C:membrane"/>
    <property type="evidence" value="ECO:0007669"/>
    <property type="project" value="UniProtKB-SubCell"/>
</dbReference>
<protein>
    <recommendedName>
        <fullName evidence="6">G-protein coupled receptors family 1 profile domain-containing protein</fullName>
    </recommendedName>
</protein>
<evidence type="ECO:0000256" key="3">
    <source>
        <dbReference type="ARBA" id="ARBA00022989"/>
    </source>
</evidence>
<dbReference type="PROSITE" id="PS50262">
    <property type="entry name" value="G_PROTEIN_RECEP_F1_2"/>
    <property type="match status" value="1"/>
</dbReference>
<evidence type="ECO:0000256" key="5">
    <source>
        <dbReference type="SAM" id="Phobius"/>
    </source>
</evidence>
<feature type="domain" description="G-protein coupled receptors family 1 profile" evidence="6">
    <location>
        <begin position="25"/>
        <end position="143"/>
    </location>
</feature>
<evidence type="ECO:0000256" key="4">
    <source>
        <dbReference type="ARBA" id="ARBA00023136"/>
    </source>
</evidence>
<evidence type="ECO:0000259" key="6">
    <source>
        <dbReference type="PROSITE" id="PS50262"/>
    </source>
</evidence>
<dbReference type="SUPFAM" id="SSF81321">
    <property type="entry name" value="Family A G protein-coupled receptor-like"/>
    <property type="match status" value="1"/>
</dbReference>
<feature type="transmembrane region" description="Helical" evidence="5">
    <location>
        <begin position="131"/>
        <end position="153"/>
    </location>
</feature>
<dbReference type="AlphaFoldDB" id="A0A8S1F080"/>
<evidence type="ECO:0000313" key="8">
    <source>
        <dbReference type="Proteomes" id="UP000494206"/>
    </source>
</evidence>
<evidence type="ECO:0000313" key="7">
    <source>
        <dbReference type="EMBL" id="CAB3405438.1"/>
    </source>
</evidence>